<sequence>MTDRCYAVVGMGYWGSNHARIAAELLDEGLVGSVVLCDTNEDRVSQSAADYGVSYTVDYAELASMGVDAAVVATPTPTHYRVATDLLEDGIDVLVEKPLAQNSEDAWSIVDTAAENDRVLGVGHIFRYHPALLELKRRIDRGELGQIRYLSTNRFAFRVPREDTGVLFSLAVHDIDVYNFLLGQWPDSIYCKLDSTIRPDVDETATVLLSYGQATGVINESWRVPVFGKRRDVTVVGTKRSAYIDYLEDTVLELYDSEIIEEGGVLREWNEGKQRHETDPDEPLRAEVEAFIDACETRTVPRASGEVGAVTVELLEAAKRSNDLAERVSVER</sequence>
<dbReference type="SUPFAM" id="SSF55347">
    <property type="entry name" value="Glyceraldehyde-3-phosphate dehydrogenase-like, C-terminal domain"/>
    <property type="match status" value="1"/>
</dbReference>
<evidence type="ECO:0000313" key="4">
    <source>
        <dbReference type="Proteomes" id="UP000243250"/>
    </source>
</evidence>
<evidence type="ECO:0000259" key="2">
    <source>
        <dbReference type="Pfam" id="PF22725"/>
    </source>
</evidence>
<feature type="domain" description="GFO/IDH/MocA-like oxidoreductase" evidence="2">
    <location>
        <begin position="133"/>
        <end position="241"/>
    </location>
</feature>
<protein>
    <submittedName>
        <fullName evidence="3">UDP-N-acetylglucosamine 3-dehydrogenase</fullName>
    </submittedName>
</protein>
<dbReference type="Pfam" id="PF22725">
    <property type="entry name" value="GFO_IDH_MocA_C3"/>
    <property type="match status" value="1"/>
</dbReference>
<evidence type="ECO:0000313" key="3">
    <source>
        <dbReference type="EMBL" id="SFR36843.1"/>
    </source>
</evidence>
<dbReference type="InterPro" id="IPR000683">
    <property type="entry name" value="Gfo/Idh/MocA-like_OxRdtase_N"/>
</dbReference>
<dbReference type="Proteomes" id="UP000243250">
    <property type="component" value="Unassembled WGS sequence"/>
</dbReference>
<dbReference type="GO" id="GO:0000166">
    <property type="term" value="F:nucleotide binding"/>
    <property type="evidence" value="ECO:0007669"/>
    <property type="project" value="InterPro"/>
</dbReference>
<accession>A0A1I6G3Q1</accession>
<organism evidence="3 4">
    <name type="scientific">Halogeometricum limi</name>
    <dbReference type="NCBI Taxonomy" id="555875"/>
    <lineage>
        <taxon>Archaea</taxon>
        <taxon>Methanobacteriati</taxon>
        <taxon>Methanobacteriota</taxon>
        <taxon>Stenosarchaea group</taxon>
        <taxon>Halobacteria</taxon>
        <taxon>Halobacteriales</taxon>
        <taxon>Haloferacaceae</taxon>
        <taxon>Halogeometricum</taxon>
    </lineage>
</organism>
<evidence type="ECO:0000259" key="1">
    <source>
        <dbReference type="Pfam" id="PF01408"/>
    </source>
</evidence>
<dbReference type="PANTHER" id="PTHR43377:SF1">
    <property type="entry name" value="BILIVERDIN REDUCTASE A"/>
    <property type="match status" value="1"/>
</dbReference>
<dbReference type="Gene3D" id="3.30.360.10">
    <property type="entry name" value="Dihydrodipicolinate Reductase, domain 2"/>
    <property type="match status" value="1"/>
</dbReference>
<dbReference type="InterPro" id="IPR055170">
    <property type="entry name" value="GFO_IDH_MocA-like_dom"/>
</dbReference>
<dbReference type="SUPFAM" id="SSF51735">
    <property type="entry name" value="NAD(P)-binding Rossmann-fold domains"/>
    <property type="match status" value="1"/>
</dbReference>
<keyword evidence="4" id="KW-1185">Reference proteome</keyword>
<reference evidence="4" key="1">
    <citation type="submission" date="2016-10" db="EMBL/GenBank/DDBJ databases">
        <authorList>
            <person name="Varghese N."/>
            <person name="Submissions S."/>
        </authorList>
    </citation>
    <scope>NUCLEOTIDE SEQUENCE [LARGE SCALE GENOMIC DNA]</scope>
    <source>
        <strain evidence="4">CGMCC 1.8711</strain>
    </source>
</reference>
<feature type="domain" description="Gfo/Idh/MocA-like oxidoreductase N-terminal" evidence="1">
    <location>
        <begin position="6"/>
        <end position="124"/>
    </location>
</feature>
<dbReference type="PANTHER" id="PTHR43377">
    <property type="entry name" value="BILIVERDIN REDUCTASE A"/>
    <property type="match status" value="1"/>
</dbReference>
<dbReference type="AlphaFoldDB" id="A0A1I6G3Q1"/>
<dbReference type="EMBL" id="FOYS01000001">
    <property type="protein sequence ID" value="SFR36843.1"/>
    <property type="molecule type" value="Genomic_DNA"/>
</dbReference>
<name>A0A1I6G3Q1_9EURY</name>
<dbReference type="STRING" id="555875.SAMN04488124_0823"/>
<dbReference type="OrthoDB" id="25239at2157"/>
<dbReference type="InterPro" id="IPR036291">
    <property type="entry name" value="NAD(P)-bd_dom_sf"/>
</dbReference>
<gene>
    <name evidence="3" type="ORF">SAMN04488124_0823</name>
</gene>
<dbReference type="Gene3D" id="3.40.50.720">
    <property type="entry name" value="NAD(P)-binding Rossmann-like Domain"/>
    <property type="match status" value="1"/>
</dbReference>
<dbReference type="RefSeq" id="WP_089876981.1">
    <property type="nucleotide sequence ID" value="NZ_FOYS01000001.1"/>
</dbReference>
<proteinExistence type="predicted"/>
<dbReference type="InterPro" id="IPR051450">
    <property type="entry name" value="Gfo/Idh/MocA_Oxidoreductases"/>
</dbReference>
<dbReference type="Pfam" id="PF01408">
    <property type="entry name" value="GFO_IDH_MocA"/>
    <property type="match status" value="1"/>
</dbReference>